<evidence type="ECO:0000259" key="3">
    <source>
        <dbReference type="Pfam" id="PF20696"/>
    </source>
</evidence>
<organism evidence="4">
    <name type="scientific">uncultured delta proteobacterium</name>
    <dbReference type="NCBI Taxonomy" id="34034"/>
    <lineage>
        <taxon>Bacteria</taxon>
        <taxon>Deltaproteobacteria</taxon>
        <taxon>environmental samples</taxon>
    </lineage>
</organism>
<keyword evidence="4" id="KW-0456">Lyase</keyword>
<gene>
    <name evidence="4" type="ORF">KL86DPRO_10761</name>
</gene>
<dbReference type="Pfam" id="PF20696">
    <property type="entry name" value="UbiD_C"/>
    <property type="match status" value="1"/>
</dbReference>
<evidence type="ECO:0000259" key="2">
    <source>
        <dbReference type="Pfam" id="PF20695"/>
    </source>
</evidence>
<dbReference type="GO" id="GO:0005737">
    <property type="term" value="C:cytoplasm"/>
    <property type="evidence" value="ECO:0007669"/>
    <property type="project" value="TreeGrafter"/>
</dbReference>
<dbReference type="EMBL" id="FLUQ01000001">
    <property type="protein sequence ID" value="SBV94805.1"/>
    <property type="molecule type" value="Genomic_DNA"/>
</dbReference>
<reference evidence="4" key="1">
    <citation type="submission" date="2016-04" db="EMBL/GenBank/DDBJ databases">
        <authorList>
            <person name="Evans L.H."/>
            <person name="Alamgir A."/>
            <person name="Owens N."/>
            <person name="Weber N.D."/>
            <person name="Virtaneva K."/>
            <person name="Barbian K."/>
            <person name="Babar A."/>
            <person name="Rosenke K."/>
        </authorList>
    </citation>
    <scope>NUCLEOTIDE SEQUENCE</scope>
    <source>
        <strain evidence="4">86</strain>
    </source>
</reference>
<feature type="domain" description="3-octaprenyl-4-hydroxybenzoate carboxy-lyase-like N-terminal" evidence="2">
    <location>
        <begin position="11"/>
        <end position="86"/>
    </location>
</feature>
<evidence type="ECO:0000259" key="1">
    <source>
        <dbReference type="Pfam" id="PF01977"/>
    </source>
</evidence>
<dbReference type="PANTHER" id="PTHR30108:SF7">
    <property type="entry name" value="3-POLYPRENYL-4-HYDROXYBENZOATE DECARBOXYLASE"/>
    <property type="match status" value="1"/>
</dbReference>
<protein>
    <submittedName>
        <fullName evidence="4">3-octaprenyl-4-hydroxybenzoate carboxy-lyase family protein</fullName>
    </submittedName>
</protein>
<dbReference type="Gene3D" id="3.40.1670.10">
    <property type="entry name" value="UbiD C-terminal domain-like"/>
    <property type="match status" value="1"/>
</dbReference>
<dbReference type="SUPFAM" id="SSF143968">
    <property type="entry name" value="UbiD C-terminal domain-like"/>
    <property type="match status" value="2"/>
</dbReference>
<feature type="domain" description="3-octaprenyl-4-hydroxybenzoate carboxy-lyase-like Rift-related" evidence="1">
    <location>
        <begin position="123"/>
        <end position="320"/>
    </location>
</feature>
<dbReference type="InterPro" id="IPR002830">
    <property type="entry name" value="UbiD"/>
</dbReference>
<dbReference type="Pfam" id="PF20695">
    <property type="entry name" value="UbiD_N"/>
    <property type="match status" value="1"/>
</dbReference>
<dbReference type="InterPro" id="IPR049381">
    <property type="entry name" value="UbiD-like_C"/>
</dbReference>
<name>A0A212J6H6_9DELT</name>
<feature type="domain" description="3-octaprenyl-4-hydroxybenzoate carboxy-lyase-like C-terminal" evidence="3">
    <location>
        <begin position="326"/>
        <end position="461"/>
    </location>
</feature>
<dbReference type="PANTHER" id="PTHR30108">
    <property type="entry name" value="3-OCTAPRENYL-4-HYDROXYBENZOATE CARBOXY-LYASE-RELATED"/>
    <property type="match status" value="1"/>
</dbReference>
<sequence length="618" mass="66448">MMYRNLAAAVADLEKTGQLVRIAEPVDPHLEIGVIQRRAYERKAPALLFTNVKGTPFPMLANLFGTMERTRFLFRSTLRTVETLFRLKADPPAALRDALRHPLRYGRLPFSLLAALPKKVASGPVTANRTQLSSLPQLVSWPEDGGPYVTLPQVYTEHPARPGFFQSNLGMYRVQLAGRGYAKDKEAGLHYQIHRGIGPHHAEALARGIDLPVVVSVGGPPALALAALFPLPENLPEICLAGILAGHRIPMATNAGPLPVPAECDFAIVGRVRGKHTAPEGPFGDHMGYYSLEHDFPVLTVDAVYHRPGAVWPFTTVGRPPQEDTVFGEFIHDLTADLVPNVFASVKEVHAVDAAGVHPLLLAVGRERYVPFAGERQPQELITGGLNLLGATQTSLAKYVLMAAAEDDPALTARDIPAFFGHMLSRTDFSRDLHYITRTTMDTLDYTGISLNQGSKLLWAAAGGAKRTLATETPAGMTLPAGFGGLALFAPGILVCSGPAHGLPVDTQDPVMERLAACLTEQAGRLAGIGLVVVADDAAFTGGSWNNFLWVTFTRSDPATDLYGVNARTVCKHWACDAPLIIDARLKAYQAPPLVMDAAVEKRVDAMGAKGGALYGLV</sequence>
<proteinExistence type="predicted"/>
<dbReference type="InterPro" id="IPR048304">
    <property type="entry name" value="UbiD_Rift_dom"/>
</dbReference>
<dbReference type="Pfam" id="PF01977">
    <property type="entry name" value="UbiD"/>
    <property type="match status" value="1"/>
</dbReference>
<dbReference type="SUPFAM" id="SSF50475">
    <property type="entry name" value="FMN-binding split barrel"/>
    <property type="match status" value="1"/>
</dbReference>
<dbReference type="AlphaFoldDB" id="A0A212J6H6"/>
<accession>A0A212J6H6</accession>
<dbReference type="InterPro" id="IPR049383">
    <property type="entry name" value="UbiD-like_N"/>
</dbReference>
<dbReference type="GO" id="GO:0016831">
    <property type="term" value="F:carboxy-lyase activity"/>
    <property type="evidence" value="ECO:0007669"/>
    <property type="project" value="InterPro"/>
</dbReference>
<evidence type="ECO:0000313" key="4">
    <source>
        <dbReference type="EMBL" id="SBV94805.1"/>
    </source>
</evidence>